<sequence>MMKGSPKFDITPEQQASNIEYFRHQLFETCPAVTLEDADLSGKTAILTGANGGIGVECARQLLDLGLGKLVLAVREASKGEAALENIITGRKLSQGQVEVWSLDMSCYRSITAFAERANTLQRLDIVILNAGVYRVNMQFNPSTGHEEDVQTNYLSTILLVLLFIRLFKLKRDSGMLSTAGRVVIVTSDLAAFAKFPERHADPLLPALDEKSQKCDMAERYSTSKLLVQLFLSELIKVVPSSTVIINAANPGFCYGTSLARDAKGTLLGIIVFIMSHIIGHAPAIGARAVVDAAVKKGRESHGQYVEGGKLRPSAPIVFTAEGGQIAKRLWRETMEELSFAGVQDIVDGFDIS</sequence>
<evidence type="ECO:0000256" key="1">
    <source>
        <dbReference type="ARBA" id="ARBA00023002"/>
    </source>
</evidence>
<proteinExistence type="predicted"/>
<accession>A0ABR4FF43</accession>
<reference evidence="2 3" key="1">
    <citation type="submission" date="2024-03" db="EMBL/GenBank/DDBJ databases">
        <title>A high-quality draft genome sequence of Diaporthe vaccinii, a causative agent of upright dieback and viscid rot disease in cranberry plants.</title>
        <authorList>
            <person name="Sarrasin M."/>
            <person name="Lang B.F."/>
            <person name="Burger G."/>
        </authorList>
    </citation>
    <scope>NUCLEOTIDE SEQUENCE [LARGE SCALE GENOMIC DNA]</scope>
    <source>
        <strain evidence="2 3">IS7</strain>
    </source>
</reference>
<dbReference type="Proteomes" id="UP001600888">
    <property type="component" value="Unassembled WGS sequence"/>
</dbReference>
<dbReference type="Gene3D" id="3.40.50.720">
    <property type="entry name" value="NAD(P)-binding Rossmann-like Domain"/>
    <property type="match status" value="1"/>
</dbReference>
<comment type="caution">
    <text evidence="2">The sequence shown here is derived from an EMBL/GenBank/DDBJ whole genome shotgun (WGS) entry which is preliminary data.</text>
</comment>
<keyword evidence="1" id="KW-0560">Oxidoreductase</keyword>
<dbReference type="PRINTS" id="PR00081">
    <property type="entry name" value="GDHRDH"/>
</dbReference>
<dbReference type="InterPro" id="IPR002347">
    <property type="entry name" value="SDR_fam"/>
</dbReference>
<name>A0ABR4FF43_9PEZI</name>
<organism evidence="2 3">
    <name type="scientific">Diaporthe vaccinii</name>
    <dbReference type="NCBI Taxonomy" id="105482"/>
    <lineage>
        <taxon>Eukaryota</taxon>
        <taxon>Fungi</taxon>
        <taxon>Dikarya</taxon>
        <taxon>Ascomycota</taxon>
        <taxon>Pezizomycotina</taxon>
        <taxon>Sordariomycetes</taxon>
        <taxon>Sordariomycetidae</taxon>
        <taxon>Diaporthales</taxon>
        <taxon>Diaporthaceae</taxon>
        <taxon>Diaporthe</taxon>
        <taxon>Diaporthe eres species complex</taxon>
    </lineage>
</organism>
<evidence type="ECO:0000313" key="2">
    <source>
        <dbReference type="EMBL" id="KAL2293307.1"/>
    </source>
</evidence>
<evidence type="ECO:0000313" key="3">
    <source>
        <dbReference type="Proteomes" id="UP001600888"/>
    </source>
</evidence>
<protein>
    <submittedName>
        <fullName evidence="2">Uncharacterized protein</fullName>
    </submittedName>
</protein>
<dbReference type="PANTHER" id="PTHR43157:SF31">
    <property type="entry name" value="PHOSPHATIDYLINOSITOL-GLYCAN BIOSYNTHESIS CLASS F PROTEIN"/>
    <property type="match status" value="1"/>
</dbReference>
<dbReference type="Pfam" id="PF00106">
    <property type="entry name" value="adh_short"/>
    <property type="match status" value="1"/>
</dbReference>
<dbReference type="PANTHER" id="PTHR43157">
    <property type="entry name" value="PHOSPHATIDYLINOSITOL-GLYCAN BIOSYNTHESIS CLASS F PROTEIN-RELATED"/>
    <property type="match status" value="1"/>
</dbReference>
<gene>
    <name evidence="2" type="ORF">FJTKL_05241</name>
</gene>
<dbReference type="SUPFAM" id="SSF51735">
    <property type="entry name" value="NAD(P)-binding Rossmann-fold domains"/>
    <property type="match status" value="1"/>
</dbReference>
<keyword evidence="3" id="KW-1185">Reference proteome</keyword>
<dbReference type="EMBL" id="JBAWTH010000001">
    <property type="protein sequence ID" value="KAL2293307.1"/>
    <property type="molecule type" value="Genomic_DNA"/>
</dbReference>
<dbReference type="InterPro" id="IPR036291">
    <property type="entry name" value="NAD(P)-bd_dom_sf"/>
</dbReference>